<dbReference type="Proteomes" id="UP000075950">
    <property type="component" value="Chromosome"/>
</dbReference>
<protein>
    <submittedName>
        <fullName evidence="3">Polyketide cyclase</fullName>
    </submittedName>
</protein>
<evidence type="ECO:0000313" key="3">
    <source>
        <dbReference type="EMBL" id="AMT95256.1"/>
    </source>
</evidence>
<evidence type="ECO:0000259" key="2">
    <source>
        <dbReference type="Pfam" id="PF08327"/>
    </source>
</evidence>
<reference evidence="4" key="1">
    <citation type="submission" date="2016-03" db="EMBL/GenBank/DDBJ databases">
        <authorList>
            <person name="Ploux O."/>
        </authorList>
    </citation>
    <scope>NUCLEOTIDE SEQUENCE [LARGE SCALE GENOMIC DNA]</scope>
    <source>
        <strain evidence="4">BS258</strain>
    </source>
</reference>
<feature type="domain" description="Activator of Hsp90 ATPase homologue 1/2-like C-terminal" evidence="2">
    <location>
        <begin position="47"/>
        <end position="137"/>
    </location>
</feature>
<evidence type="ECO:0000256" key="1">
    <source>
        <dbReference type="ARBA" id="ARBA00006817"/>
    </source>
</evidence>
<dbReference type="InterPro" id="IPR023393">
    <property type="entry name" value="START-like_dom_sf"/>
</dbReference>
<sequence>MTTPDSSRPTEDQVLGAQADAVDRGLNITVEGDTQHTVQTLSQTYPTTVADLWEACTDPARLERWFAPVSGDLELGGRYQIEGSASGTIENCKPPHFYSLNWEFAGGISHVTVHIAEADDGARLTLEHSHADEANADFWVQFGPGATGVGWDISLLGLANHLVAGTGRPDDENEWVTSAPAQEFVRTSSTRWGEASAAAGTPVDQARAAAERTTGFYLGQPPAD</sequence>
<dbReference type="KEGG" id="bly:A2T55_01665"/>
<accession>A0A144MNL5</accession>
<name>A0A144MNL5_BRELN</name>
<comment type="similarity">
    <text evidence="1">Belongs to the AHA1 family.</text>
</comment>
<evidence type="ECO:0000313" key="4">
    <source>
        <dbReference type="Proteomes" id="UP000075950"/>
    </source>
</evidence>
<organism evidence="3 4">
    <name type="scientific">Brevibacterium linens</name>
    <dbReference type="NCBI Taxonomy" id="1703"/>
    <lineage>
        <taxon>Bacteria</taxon>
        <taxon>Bacillati</taxon>
        <taxon>Actinomycetota</taxon>
        <taxon>Actinomycetes</taxon>
        <taxon>Micrococcales</taxon>
        <taxon>Brevibacteriaceae</taxon>
        <taxon>Brevibacterium</taxon>
    </lineage>
</organism>
<proteinExistence type="inferred from homology"/>
<dbReference type="SUPFAM" id="SSF55961">
    <property type="entry name" value="Bet v1-like"/>
    <property type="match status" value="1"/>
</dbReference>
<dbReference type="RefSeq" id="WP_062862711.1">
    <property type="nucleotide sequence ID" value="NZ_CP014869.1"/>
</dbReference>
<dbReference type="Pfam" id="PF08327">
    <property type="entry name" value="AHSA1"/>
    <property type="match status" value="1"/>
</dbReference>
<dbReference type="Gene3D" id="3.30.530.20">
    <property type="match status" value="1"/>
</dbReference>
<dbReference type="CDD" id="cd08899">
    <property type="entry name" value="SRPBCC_CalC_Aha1-like_6"/>
    <property type="match status" value="1"/>
</dbReference>
<dbReference type="EMBL" id="CP014869">
    <property type="protein sequence ID" value="AMT95256.1"/>
    <property type="molecule type" value="Genomic_DNA"/>
</dbReference>
<dbReference type="InterPro" id="IPR013538">
    <property type="entry name" value="ASHA1/2-like_C"/>
</dbReference>
<gene>
    <name evidence="3" type="ORF">A2T55_01665</name>
</gene>
<dbReference type="AlphaFoldDB" id="A0A144MNL5"/>